<dbReference type="PROSITE" id="PS51034">
    <property type="entry name" value="ZP_2"/>
    <property type="match status" value="1"/>
</dbReference>
<sequence>MQICCLHRQADGTLIDKANDGKQGEITIEVYAFHFIGSSDVTYQCTVLVCPDTTCRQNQTNTSGRKRRAASVRSEQVETSIKVLGKYDLNEITVSSAEKTGAALFLLIASMTLLRPLF</sequence>
<dbReference type="InterPro" id="IPR001507">
    <property type="entry name" value="ZP_dom"/>
</dbReference>
<dbReference type="AlphaFoldDB" id="A0AAE0WDJ5"/>
<accession>A0AAE0WDJ5</accession>
<gene>
    <name evidence="2" type="ORF">CHS0354_025899</name>
</gene>
<dbReference type="EMBL" id="JAEAOA010001548">
    <property type="protein sequence ID" value="KAK3611368.1"/>
    <property type="molecule type" value="Genomic_DNA"/>
</dbReference>
<name>A0AAE0WDJ5_9BIVA</name>
<comment type="caution">
    <text evidence="2">The sequence shown here is derived from an EMBL/GenBank/DDBJ whole genome shotgun (WGS) entry which is preliminary data.</text>
</comment>
<feature type="domain" description="ZP" evidence="1">
    <location>
        <begin position="1"/>
        <end position="66"/>
    </location>
</feature>
<dbReference type="Proteomes" id="UP001195483">
    <property type="component" value="Unassembled WGS sequence"/>
</dbReference>
<evidence type="ECO:0000313" key="3">
    <source>
        <dbReference type="Proteomes" id="UP001195483"/>
    </source>
</evidence>
<keyword evidence="3" id="KW-1185">Reference proteome</keyword>
<organism evidence="2 3">
    <name type="scientific">Potamilus streckersoni</name>
    <dbReference type="NCBI Taxonomy" id="2493646"/>
    <lineage>
        <taxon>Eukaryota</taxon>
        <taxon>Metazoa</taxon>
        <taxon>Spiralia</taxon>
        <taxon>Lophotrochozoa</taxon>
        <taxon>Mollusca</taxon>
        <taxon>Bivalvia</taxon>
        <taxon>Autobranchia</taxon>
        <taxon>Heteroconchia</taxon>
        <taxon>Palaeoheterodonta</taxon>
        <taxon>Unionida</taxon>
        <taxon>Unionoidea</taxon>
        <taxon>Unionidae</taxon>
        <taxon>Ambleminae</taxon>
        <taxon>Lampsilini</taxon>
        <taxon>Potamilus</taxon>
    </lineage>
</organism>
<protein>
    <recommendedName>
        <fullName evidence="1">ZP domain-containing protein</fullName>
    </recommendedName>
</protein>
<proteinExistence type="predicted"/>
<reference evidence="2" key="2">
    <citation type="journal article" date="2021" name="Genome Biol. Evol.">
        <title>Developing a high-quality reference genome for a parasitic bivalve with doubly uniparental inheritance (Bivalvia: Unionida).</title>
        <authorList>
            <person name="Smith C.H."/>
        </authorList>
    </citation>
    <scope>NUCLEOTIDE SEQUENCE</scope>
    <source>
        <strain evidence="2">CHS0354</strain>
        <tissue evidence="2">Mantle</tissue>
    </source>
</reference>
<evidence type="ECO:0000313" key="2">
    <source>
        <dbReference type="EMBL" id="KAK3611368.1"/>
    </source>
</evidence>
<evidence type="ECO:0000259" key="1">
    <source>
        <dbReference type="PROSITE" id="PS51034"/>
    </source>
</evidence>
<reference evidence="2" key="3">
    <citation type="submission" date="2023-05" db="EMBL/GenBank/DDBJ databases">
        <authorList>
            <person name="Smith C.H."/>
        </authorList>
    </citation>
    <scope>NUCLEOTIDE SEQUENCE</scope>
    <source>
        <strain evidence="2">CHS0354</strain>
        <tissue evidence="2">Mantle</tissue>
    </source>
</reference>
<reference evidence="2" key="1">
    <citation type="journal article" date="2021" name="Genome Biol. Evol.">
        <title>A High-Quality Reference Genome for a Parasitic Bivalve with Doubly Uniparental Inheritance (Bivalvia: Unionida).</title>
        <authorList>
            <person name="Smith C.H."/>
        </authorList>
    </citation>
    <scope>NUCLEOTIDE SEQUENCE</scope>
    <source>
        <strain evidence="2">CHS0354</strain>
    </source>
</reference>